<protein>
    <recommendedName>
        <fullName evidence="3">LysM domain-containing protein</fullName>
    </recommendedName>
</protein>
<proteinExistence type="predicted"/>
<evidence type="ECO:0000313" key="2">
    <source>
        <dbReference type="Proteomes" id="UP000246352"/>
    </source>
</evidence>
<accession>A0A317PKP7</accession>
<organism evidence="1 2">
    <name type="scientific">Hoeflea marina</name>
    <dbReference type="NCBI Taxonomy" id="274592"/>
    <lineage>
        <taxon>Bacteria</taxon>
        <taxon>Pseudomonadati</taxon>
        <taxon>Pseudomonadota</taxon>
        <taxon>Alphaproteobacteria</taxon>
        <taxon>Hyphomicrobiales</taxon>
        <taxon>Rhizobiaceae</taxon>
        <taxon>Hoeflea</taxon>
    </lineage>
</organism>
<dbReference type="Proteomes" id="UP000246352">
    <property type="component" value="Unassembled WGS sequence"/>
</dbReference>
<evidence type="ECO:0000313" key="1">
    <source>
        <dbReference type="EMBL" id="PWW00610.1"/>
    </source>
</evidence>
<dbReference type="RefSeq" id="WP_110032806.1">
    <property type="nucleotide sequence ID" value="NZ_QGTR01000003.1"/>
</dbReference>
<sequence length="3958" mass="420310">MFEFLTNLFPSLQATTAQYSSEAIRTQIQAFQQLINRNEAKYKTIRLWVDAGASYGHQSSSVNLMYRLARPATDANLTFGYTGRIELYYQEDEELDKLRDLIPELAGNAPYKVANATIVPIKFNSNSLPAETMAFGMTGGASQSIIYTTQLNVEVFLRLQPFNWQGFEQISFADRSRATVDLLQVAEVGGEAFKRRLYTVDTGSYDSVPWDLYQNPSYPQDKRDKMRIVQYLTSPAVQKDYAVQTVYSIKSMSPRFSQDTAFGASMIVGGALEWQTERTSQTTVPTKLYKKAKPVIIVNFDEFGTSETSAEPDLMKVLTGGFGPNEAGFKLKVTSGTDPDATSNFKRRSAFFATLQADQRLEYLNYPTSLQTVQTAVEALQRATEPRRMVLFVQLGRSFPAGFSHAVFTSGLAPIFEGQNTANLCVNIGRPYLQLPGTNDTDEVRKKIYPSVTLSDYTSQSVPEGLLAISSQVSRSPEIWPASNQEAPPTIIGRFMQQYTDETGDTGTIRRYFLALRTFFANATQDKLALAVAYMTSQLAAPVNGLRVEEDVNPLDDLYAKIKAAVDAGGAIDLVPGVLKFGTIPDFIRSLLKDYGAALTLTRATSFEPAAKPATLTTITLAGPTAAFQPLGIPCDVDIEFTAPGNVLAAAIVFKVPGDWTMPGAPWMVFRDPYIGLTLSDGKNLIAARMGGTYPALESKTPAIVADLAILVGGAENAWPASLKFRDTYPSIAAAYQLLTGYNVIASLPAPFNVLADLGVSDIEVDYDFKAETVGTLTVIAENNTEDLPLFGGLSLHSSKITAIVTQPTGARKLSVGASAKFNVGAVDPAVISVTVAYPDVVLQGSLDSGVLTISKVVETFVPGVDMMLPHEPVIDMFSFMYDRPNDNLAVGMNMTMDGWDFVFPFTSTPLFSLDRVGFAISRNKGINTGNITAETTLLPSSTAPIGVEIGAFYRADKSWLFKAATTTLVDLDALVAEYLGEAWVPSSISFPELKDVSVELVWGEGAGGAGARTFEFKAKTATPWEPIPVLGSQLSATFDLTLGYGPSKPSTALWAPDRRVRQRVPGGTAVLMLPAPPALMATTDGLYGKLLADVTLWNIHLSIEYDFAPEVQKVIVIWTDVGLKAVVETAAKDDPANRITKGDTIATFSLDGESVGSLVEKFVGWATGTEFGLVSPWNILDDIKLSALSVIYNFTTRRVSFAIGIGPIDLGLFTLKGISLAYNSDGNGADEADGNPKNKVAITIDGSFVWDSGDAISWAPDDPNSTPAPPGGGNKYVDLRLLALGQHVEVQGLTQAKSVVDVIDMLEKLNLPEPPEIPLGGDGQPLFAPQSSWFVGMDFGVLKVEKKAPGSRADGGTALVPRGATDAVGAEGDEAEYFISLSVVFNDPKLYALRIALAGPMAKIFAGLDFQIMYQQVSQNVGRYSASIVLPDIMRKLQIGVASITLPTFAIEIYTNGDFQVDIGFPWDEDFSRSFSIELQAGPFPVMGSAGFYFGKLSSATTNKVPGGPNVPGWFNPVIVFGFGAQVGLGKSIEMGILKAGFSLTVFGIIEGVIARWLPYQGPTHEGVPAELQDGYYFSLTGTLGIQGRLYGSVNFAIISADLDIRISIFVRVTFASYEPIPLMVQALVDVSLALKINLGLFKITIHLSFKATVKAEFRIANPMKGPAPWAPTMLSAQSMRMMLSGPDALAARATSKLEALGSVGKPADGPWAPGYTPNWTNLQPGSPLSMTGYMVPALTVVGDAAATPQEQPAAYVLGFYLHDVPPVHTGSEAMLTAALDPSAELVAPHRVASAAHARARGDRRTTADSNSFEDLAVRILQWALAAGLDGPVTPEGVDAVTISDVKLQEMLDYFSNEANPQPIGVAQINAFLTAQSSFDFRLKQDADPDGAVPVVFFPVVPALTMDMPAFNGGTGYSYAFGAANSSSPGFLIALNAYFNQLKVQIEAENPPPAMLASAEADGPSIAEYVFTDYFVMIVRQGLQAMRDGLANFLLPLADWPDATPLALVDEISRHDPYSLAELFAANPTHPLSPAAGSMTIAGMHWQSAGGQSFADIAGLDVFGGVFSGAALALANADDARVIAAGQLIVANGRSHLTQTGDSLSSIAAALDLADAAALIAADPAIVSSATLLEAQSILAIPDFGHKIADGDTLEAVGQRYSLDLTALATPANGGIAGLFAVAADAMTLNVPHLMQYAIGDLIDEMRRSLALQHIGAMMSRYYLHGLRLPTRFDNGGEKLTPAPDVPFAAAGAYPADLGLFALTGQTVPLPPIPDPAGQPEGPYFSFTIAIPDGAADLGWLRLGGATQMVYTLDAAFGNSRYQQLAAVAAAAHAGYLSMDSSPITPLTAAAVAPSQFPLSREIPWQAATGIDLPMQSAPPETPRPRMWSLPSPLINKPNDKGVLPTMQLVLARTDEARGTTVETPVGNYGFGSLISFTIKKLTDTEATGPVARSYEIVGAPESEIVLMERMLDQLTDKPAGFDQVGLFYRPIPTGSEAAGWQSDDPSGTLMAITQTNLSTETRPPSSAAAVRGLRDTPSFPNLIGTPNDFARLLWEASITRQGGFFLTYSTGGDADPKGLPDHIFNDRWEAEVAFFALFNIAGEAGLTLANFMNVAVTNQGFDLSAAALIAKAVAVPVAQARAFVPGTDTLASYAAGYYMGVGVLVAENRDAALAAGTALVVEGGLYQAPPVPPANPDPANPGGVLTLIAEHFGTTVDAIQRVNAGGTTLPSTLAPLTAIRLPRLDLVAGTSPGTASFGAIADYYGAPLATLAATNADASAFAAGPLAATIGPVTLVPTLAEGVAGVTLQRPEPQVPDSVDGAWGTAYLRQSFSLLGYRIAANTGNSYFETSNWGLPAGPIDPDAQSSGDKLQAPSSRAADATWKFSVTVPYAQVLANGDPAASPYLGIGSVLSLDMAWLDIYGNRIQSEFLNPAPPAGAARNQPPQITGYTERLNGVGQWPAVANSYRMTGQPGAPRLEVTLGFDATTFVKASQEAQSSDPDVSEAGKRTLAQAINAYSRIVAQLADPAGIDVAVTCSMVPAECWTIPSGDSASPAGLLKWAGDILAFLKALPTEPPEDPCRAPAAPDPVPAFTSSHDLAGAAICGDQIFKLTAALTLQRRPDLVNGDLRTAPGVTRAATLLAPFTGTLDSAQAAQQRGLELFAAEFAAAFASEDGHGFRIATGSDRNVFAGAGNKPLWVVQIGTVAGTDAISFEVTDPGNPLVYAPRPISNTLRSKAETQILPYSTGTPIDPAGKPELRSFSSIDLDRWMRTALAYIDALLVPKYVTPADILSRNIEAVEPGAPDALEAVLEAKKALAEALKFLMIPVYDGESPDAVQLAGIQEAFNQAMLGSLGQFYAVKAGVQFKADVAAAIKAQPGAQEPPRIYGDIIQRPPPVSSLVDASEPTSERNITVSSPKLELRFAGATAGPSYLSSLVSSTSVEAKRISLTLDYEGQNIEHEIGSLPGIKGYKPSTWLSFVDIDAGVTGAPFEAALGTFDVPIVVRAFPEMPALVSQDSGGAPVSPCYQPRGSATDVGSYNPLAAVTQWSYSFVYSMQIHQQQDEVHGTVSFNRPDPAMMMKAEPLPRDLFDNLAQFVQVYPRVLGDLDAFLAPIDVGTTDPTQLRNAQAALQSAATMIGMLADTAGKPLNADGFTLGRRNIGLDLTAGGNGEPGLPVSFVISEGSKEVVEGEDRIEALEVTLTLPKPLPPRVGTPFVQIEGFSCERQAGGTATQASFLYRKGDDYLTAAAGRTIPARTFVLPDLGIIERQDAQTAVHLTRNADIVPGKTIAEPFVYRTPDISFEAPLHPTIVSDTPINMATILSDGPSQPLRRSLPDQLAALYSALFADSGTASATLQLSLYYSYSINPAVAPVRLPVFLMPPRRIALPDDGVFTATTEPIPAQAAAWEAWFGTHLPSTTEGRLLFDLTVMSDLTAQPMPTLKLTGIYLDYQDIA</sequence>
<dbReference type="EMBL" id="QGTR01000003">
    <property type="protein sequence ID" value="PWW00610.1"/>
    <property type="molecule type" value="Genomic_DNA"/>
</dbReference>
<reference evidence="1 2" key="1">
    <citation type="submission" date="2018-05" db="EMBL/GenBank/DDBJ databases">
        <title>Genomic Encyclopedia of Type Strains, Phase IV (KMG-IV): sequencing the most valuable type-strain genomes for metagenomic binning, comparative biology and taxonomic classification.</title>
        <authorList>
            <person name="Goeker M."/>
        </authorList>
    </citation>
    <scope>NUCLEOTIDE SEQUENCE [LARGE SCALE GENOMIC DNA]</scope>
    <source>
        <strain evidence="1 2">DSM 16791</strain>
    </source>
</reference>
<comment type="caution">
    <text evidence="1">The sequence shown here is derived from an EMBL/GenBank/DDBJ whole genome shotgun (WGS) entry which is preliminary data.</text>
</comment>
<gene>
    <name evidence="1" type="ORF">DFR52_103818</name>
</gene>
<name>A0A317PKP7_9HYPH</name>
<keyword evidence="2" id="KW-1185">Reference proteome</keyword>
<evidence type="ECO:0008006" key="3">
    <source>
        <dbReference type="Google" id="ProtNLM"/>
    </source>
</evidence>
<dbReference type="OrthoDB" id="580741at2"/>